<evidence type="ECO:0000313" key="1">
    <source>
        <dbReference type="EMBL" id="AKJ28527.1"/>
    </source>
</evidence>
<reference evidence="1 2" key="1">
    <citation type="submission" date="2015-05" db="EMBL/GenBank/DDBJ databases">
        <authorList>
            <person name="Tang B."/>
            <person name="Yu Y."/>
        </authorList>
    </citation>
    <scope>NUCLEOTIDE SEQUENCE [LARGE SCALE GENOMIC DNA]</scope>
    <source>
        <strain evidence="1 2">DSM 7029</strain>
    </source>
</reference>
<keyword evidence="2" id="KW-1185">Reference proteome</keyword>
<accession>A0A0G3BGR7</accession>
<protein>
    <submittedName>
        <fullName evidence="1">Uncharacterized protein</fullName>
    </submittedName>
</protein>
<gene>
    <name evidence="1" type="ORF">AAW51_1836</name>
</gene>
<evidence type="ECO:0000313" key="2">
    <source>
        <dbReference type="Proteomes" id="UP000035352"/>
    </source>
</evidence>
<dbReference type="AlphaFoldDB" id="A0A0G3BGR7"/>
<dbReference type="Proteomes" id="UP000035352">
    <property type="component" value="Chromosome"/>
</dbReference>
<name>A0A0G3BGR7_9BURK</name>
<organism evidence="1 2">
    <name type="scientific">Caldimonas brevitalea</name>
    <dbReference type="NCBI Taxonomy" id="413882"/>
    <lineage>
        <taxon>Bacteria</taxon>
        <taxon>Pseudomonadati</taxon>
        <taxon>Pseudomonadota</taxon>
        <taxon>Betaproteobacteria</taxon>
        <taxon>Burkholderiales</taxon>
        <taxon>Sphaerotilaceae</taxon>
        <taxon>Caldimonas</taxon>
    </lineage>
</organism>
<dbReference type="RefSeq" id="WP_047194377.1">
    <property type="nucleotide sequence ID" value="NZ_CP011371.1"/>
</dbReference>
<proteinExistence type="predicted"/>
<dbReference type="STRING" id="413882.AAW51_1836"/>
<dbReference type="KEGG" id="pbh:AAW51_1836"/>
<sequence>MDANTAPSQIEILNLLKLVRPWTMTGSSKVRIGNDYDGGYVLPAQVLHCDAIVSVGVGPDVSFDLVLAERGAKVLQYDHTVEGLPQQHPNFIFHKRGWGARTEGDFLSFDDIFAHLQALKPKRAMLKFDIEGGEYEVLEAIKPEHLAFFDVVACEFHGFEKLHDRRFYEGAKRAFEKLSAQHVPVHLHANNALGVVLVQGIPIPLLLEVAYLRHDLDHFPSFSHDPIPGPFDRPNIPGRVDLCINPF</sequence>
<dbReference type="EMBL" id="CP011371">
    <property type="protein sequence ID" value="AKJ28527.1"/>
    <property type="molecule type" value="Genomic_DNA"/>
</dbReference>